<dbReference type="GO" id="GO:0000287">
    <property type="term" value="F:magnesium ion binding"/>
    <property type="evidence" value="ECO:0007669"/>
    <property type="project" value="InterPro"/>
</dbReference>
<evidence type="ECO:0000256" key="3">
    <source>
        <dbReference type="ARBA" id="ARBA00023239"/>
    </source>
</evidence>
<dbReference type="Pfam" id="PF02776">
    <property type="entry name" value="TPP_enzyme_N"/>
    <property type="match status" value="1"/>
</dbReference>
<keyword evidence="3 6" id="KW-0456">Lyase</keyword>
<dbReference type="PROSITE" id="PS00187">
    <property type="entry name" value="TPP_ENZYMES"/>
    <property type="match status" value="1"/>
</dbReference>
<feature type="domain" description="Thiamine pyrophosphate enzyme N-terminal TPP-binding" evidence="5">
    <location>
        <begin position="15"/>
        <end position="112"/>
    </location>
</feature>
<dbReference type="PANTHER" id="PTHR42818:SF1">
    <property type="entry name" value="SULFOPYRUVATE DECARBOXYLASE"/>
    <property type="match status" value="1"/>
</dbReference>
<keyword evidence="2" id="KW-0786">Thiamine pyrophosphate</keyword>
<comment type="caution">
    <text evidence="6">The sequence shown here is derived from an EMBL/GenBank/DDBJ whole genome shotgun (WGS) entry which is preliminary data.</text>
</comment>
<dbReference type="CDD" id="cd03371">
    <property type="entry name" value="TPP_PpyrDC"/>
    <property type="match status" value="1"/>
</dbReference>
<sequence length="374" mass="41041">MDVNKLIDMIDESTFFTGVPDSQLKALCDYLHEKHGISSQHIIAANEGNAVALATGFHLATGKTPVIYMQNSGIGNAINPIASLTSTDVYAIPCIFIIGWRGEPGVKDEPQHINQGNITLELLNVLNIETMVIDKETAINQIKEKMNSFEKLLEKGQSVAFVIKKDALHSEGKINYSNSFEMTREGILERLVAETKNDIIVSNTGKASREIYEIRERNGQGHQYDFLTVGSMGHCSSIALGIALHKPSSKVWCVDGDGGLLMHLGALAVIGASKPDNLKYVVINNEAHESVGGMPTVAQHINIPQIALGCGFSEAISVKTYDELEKALHDAKKADKLILIEAKAVIRARSDLGRPQTTPKQNKEEFMRYLKEYK</sequence>
<name>A0A939D9Q1_CLOAM</name>
<dbReference type="AlphaFoldDB" id="A0A939D9Q1"/>
<dbReference type="Gene3D" id="3.40.50.970">
    <property type="match status" value="2"/>
</dbReference>
<dbReference type="PANTHER" id="PTHR42818">
    <property type="entry name" value="SULFOPYRUVATE DECARBOXYLASE SUBUNIT ALPHA"/>
    <property type="match status" value="1"/>
</dbReference>
<dbReference type="InterPro" id="IPR051818">
    <property type="entry name" value="TPP_dependent_decarboxylase"/>
</dbReference>
<dbReference type="Pfam" id="PF02775">
    <property type="entry name" value="TPP_enzyme_C"/>
    <property type="match status" value="1"/>
</dbReference>
<evidence type="ECO:0000259" key="5">
    <source>
        <dbReference type="Pfam" id="PF02776"/>
    </source>
</evidence>
<dbReference type="CDD" id="cd07035">
    <property type="entry name" value="TPP_PYR_POX_like"/>
    <property type="match status" value="1"/>
</dbReference>
<organism evidence="6 7">
    <name type="scientific">Clostridium aminobutyricum</name>
    <dbReference type="NCBI Taxonomy" id="33953"/>
    <lineage>
        <taxon>Bacteria</taxon>
        <taxon>Bacillati</taxon>
        <taxon>Bacillota</taxon>
        <taxon>Clostridia</taxon>
        <taxon>Eubacteriales</taxon>
        <taxon>Clostridiaceae</taxon>
        <taxon>Clostridium</taxon>
    </lineage>
</organism>
<dbReference type="GO" id="GO:0033980">
    <property type="term" value="F:phosphonopyruvate decarboxylase activity"/>
    <property type="evidence" value="ECO:0007669"/>
    <property type="project" value="UniProtKB-EC"/>
</dbReference>
<protein>
    <submittedName>
        <fullName evidence="6">Phosphonopyruvate decarboxylase</fullName>
        <ecNumber evidence="6">4.1.1.82</ecNumber>
    </submittedName>
</protein>
<reference evidence="6" key="1">
    <citation type="submission" date="2021-02" db="EMBL/GenBank/DDBJ databases">
        <title>Abyssanaerobacter marinus gen.nov., sp., nov, anaerobic bacterium isolated from the Onnuri vent field of Indian Ocean and suggestion of Mogibacteriaceae fam. nov., and proposal of reclassification of ambiguous this family's genus member.</title>
        <authorList>
            <person name="Kim Y.J."/>
            <person name="Yang J.-A."/>
        </authorList>
    </citation>
    <scope>NUCLEOTIDE SEQUENCE</scope>
    <source>
        <strain evidence="6">DSM 2634</strain>
    </source>
</reference>
<evidence type="ECO:0000259" key="4">
    <source>
        <dbReference type="Pfam" id="PF02775"/>
    </source>
</evidence>
<dbReference type="RefSeq" id="WP_206582588.1">
    <property type="nucleotide sequence ID" value="NZ_JAFJZZ010000004.1"/>
</dbReference>
<dbReference type="SUPFAM" id="SSF52518">
    <property type="entry name" value="Thiamin diphosphate-binding fold (THDP-binding)"/>
    <property type="match status" value="2"/>
</dbReference>
<dbReference type="EC" id="4.1.1.82" evidence="6"/>
<dbReference type="GO" id="GO:0030976">
    <property type="term" value="F:thiamine pyrophosphate binding"/>
    <property type="evidence" value="ECO:0007669"/>
    <property type="project" value="InterPro"/>
</dbReference>
<evidence type="ECO:0000313" key="6">
    <source>
        <dbReference type="EMBL" id="MBN7773751.1"/>
    </source>
</evidence>
<feature type="domain" description="Thiamine pyrophosphate enzyme TPP-binding" evidence="4">
    <location>
        <begin position="205"/>
        <end position="341"/>
    </location>
</feature>
<dbReference type="InterPro" id="IPR011766">
    <property type="entry name" value="TPP_enzyme_TPP-bd"/>
</dbReference>
<accession>A0A939D9Q1</accession>
<dbReference type="InterPro" id="IPR017684">
    <property type="entry name" value="Phosphono-pyrv_decarboxylase"/>
</dbReference>
<keyword evidence="7" id="KW-1185">Reference proteome</keyword>
<proteinExistence type="predicted"/>
<dbReference type="InterPro" id="IPR000399">
    <property type="entry name" value="TPP-bd_CS"/>
</dbReference>
<dbReference type="NCBIfam" id="TIGR03297">
    <property type="entry name" value="Ppyr-DeCO2ase"/>
    <property type="match status" value="1"/>
</dbReference>
<dbReference type="EMBL" id="JAFJZZ010000004">
    <property type="protein sequence ID" value="MBN7773751.1"/>
    <property type="molecule type" value="Genomic_DNA"/>
</dbReference>
<evidence type="ECO:0000256" key="1">
    <source>
        <dbReference type="ARBA" id="ARBA00022793"/>
    </source>
</evidence>
<dbReference type="InterPro" id="IPR012001">
    <property type="entry name" value="Thiamin_PyroP_enz_TPP-bd_dom"/>
</dbReference>
<evidence type="ECO:0000313" key="7">
    <source>
        <dbReference type="Proteomes" id="UP000664545"/>
    </source>
</evidence>
<evidence type="ECO:0000256" key="2">
    <source>
        <dbReference type="ARBA" id="ARBA00023052"/>
    </source>
</evidence>
<dbReference type="GO" id="GO:0032923">
    <property type="term" value="P:organic phosphonate biosynthetic process"/>
    <property type="evidence" value="ECO:0007669"/>
    <property type="project" value="InterPro"/>
</dbReference>
<gene>
    <name evidence="6" type="primary">aepY</name>
    <name evidence="6" type="ORF">JYB65_10290</name>
</gene>
<keyword evidence="1" id="KW-0210">Decarboxylase</keyword>
<dbReference type="InterPro" id="IPR029061">
    <property type="entry name" value="THDP-binding"/>
</dbReference>
<dbReference type="Proteomes" id="UP000664545">
    <property type="component" value="Unassembled WGS sequence"/>
</dbReference>